<name>A0A8S1GPA8_9PELO</name>
<dbReference type="Pfam" id="PF00053">
    <property type="entry name" value="EGF_laminin"/>
    <property type="match status" value="1"/>
</dbReference>
<dbReference type="Pfam" id="PF24973">
    <property type="entry name" value="EGF_LMN_ATRN"/>
    <property type="match status" value="1"/>
</dbReference>
<organism evidence="17 18">
    <name type="scientific">Caenorhabditis auriculariae</name>
    <dbReference type="NCBI Taxonomy" id="2777116"/>
    <lineage>
        <taxon>Eukaryota</taxon>
        <taxon>Metazoa</taxon>
        <taxon>Ecdysozoa</taxon>
        <taxon>Nematoda</taxon>
        <taxon>Chromadorea</taxon>
        <taxon>Rhabditida</taxon>
        <taxon>Rhabditina</taxon>
        <taxon>Rhabditomorpha</taxon>
        <taxon>Rhabditoidea</taxon>
        <taxon>Rhabditidae</taxon>
        <taxon>Peloderinae</taxon>
        <taxon>Caenorhabditis</taxon>
    </lineage>
</organism>
<keyword evidence="11 12" id="KW-0424">Laminin EGF-like domain</keyword>
<evidence type="ECO:0000256" key="13">
    <source>
        <dbReference type="SAM" id="Phobius"/>
    </source>
</evidence>
<evidence type="ECO:0000259" key="15">
    <source>
        <dbReference type="PROSITE" id="PS01180"/>
    </source>
</evidence>
<evidence type="ECO:0000256" key="10">
    <source>
        <dbReference type="ARBA" id="ARBA00023180"/>
    </source>
</evidence>
<evidence type="ECO:0000256" key="11">
    <source>
        <dbReference type="ARBA" id="ARBA00023292"/>
    </source>
</evidence>
<evidence type="ECO:0000256" key="12">
    <source>
        <dbReference type="PROSITE-ProRule" id="PRU00460"/>
    </source>
</evidence>
<dbReference type="Pfam" id="PF00431">
    <property type="entry name" value="CUB"/>
    <property type="match status" value="1"/>
</dbReference>
<gene>
    <name evidence="17" type="ORF">CAUJ_LOCUS1374</name>
</gene>
<evidence type="ECO:0000256" key="4">
    <source>
        <dbReference type="ARBA" id="ARBA00022692"/>
    </source>
</evidence>
<keyword evidence="4 13" id="KW-0812">Transmembrane</keyword>
<dbReference type="InterPro" id="IPR035914">
    <property type="entry name" value="Sperma_CUB_dom_sf"/>
</dbReference>
<dbReference type="PANTHER" id="PTHR46376">
    <property type="entry name" value="LEUCINE-ZIPPER-LIKE TRANSCRIPTIONAL REGULATOR 1"/>
    <property type="match status" value="1"/>
</dbReference>
<dbReference type="SMART" id="SM00423">
    <property type="entry name" value="PSI"/>
    <property type="match status" value="4"/>
</dbReference>
<dbReference type="PROSITE" id="PS00022">
    <property type="entry name" value="EGF_1"/>
    <property type="match status" value="1"/>
</dbReference>
<keyword evidence="8 13" id="KW-0472">Membrane</keyword>
<feature type="domain" description="Laminin EGF-like" evidence="16">
    <location>
        <begin position="894"/>
        <end position="948"/>
    </location>
</feature>
<dbReference type="Gene3D" id="2.120.10.80">
    <property type="entry name" value="Kelch-type beta propeller"/>
    <property type="match status" value="2"/>
</dbReference>
<dbReference type="InterPro" id="IPR056863">
    <property type="entry name" value="LMN_ATRN_NET-like_EGF"/>
</dbReference>
<evidence type="ECO:0000256" key="7">
    <source>
        <dbReference type="ARBA" id="ARBA00022989"/>
    </source>
</evidence>
<dbReference type="PANTHER" id="PTHR46376:SF2">
    <property type="entry name" value="DISTRACTED, ISOFORM B"/>
    <property type="match status" value="1"/>
</dbReference>
<evidence type="ECO:0000313" key="18">
    <source>
        <dbReference type="Proteomes" id="UP000835052"/>
    </source>
</evidence>
<keyword evidence="6" id="KW-0677">Repeat</keyword>
<keyword evidence="7 13" id="KW-1133">Transmembrane helix</keyword>
<keyword evidence="9 12" id="KW-1015">Disulfide bond</keyword>
<evidence type="ECO:0000256" key="5">
    <source>
        <dbReference type="ARBA" id="ARBA00022729"/>
    </source>
</evidence>
<dbReference type="PROSITE" id="PS01180">
    <property type="entry name" value="CUB"/>
    <property type="match status" value="1"/>
</dbReference>
<reference evidence="17" key="1">
    <citation type="submission" date="2020-10" db="EMBL/GenBank/DDBJ databases">
        <authorList>
            <person name="Kikuchi T."/>
        </authorList>
    </citation>
    <scope>NUCLEOTIDE SEQUENCE</scope>
    <source>
        <strain evidence="17">NKZ352</strain>
    </source>
</reference>
<protein>
    <submittedName>
        <fullName evidence="17">Uncharacterized protein</fullName>
    </submittedName>
</protein>
<dbReference type="Gene3D" id="2.10.25.10">
    <property type="entry name" value="Laminin"/>
    <property type="match status" value="3"/>
</dbReference>
<dbReference type="OrthoDB" id="9998912at2759"/>
<dbReference type="GO" id="GO:0016020">
    <property type="term" value="C:membrane"/>
    <property type="evidence" value="ECO:0007669"/>
    <property type="project" value="UniProtKB-SubCell"/>
</dbReference>
<keyword evidence="10" id="KW-0325">Glycoprotein</keyword>
<dbReference type="Gene3D" id="2.60.120.290">
    <property type="entry name" value="Spermadhesin, CUB domain"/>
    <property type="match status" value="1"/>
</dbReference>
<keyword evidence="2" id="KW-0880">Kelch repeat</keyword>
<keyword evidence="5 14" id="KW-0732">Signal</keyword>
<dbReference type="Pfam" id="PF24981">
    <property type="entry name" value="Beta-prop_ATRN-LZTR1"/>
    <property type="match status" value="1"/>
</dbReference>
<dbReference type="InterPro" id="IPR051568">
    <property type="entry name" value="LZTR1/Attractin"/>
</dbReference>
<evidence type="ECO:0000256" key="6">
    <source>
        <dbReference type="ARBA" id="ARBA00022737"/>
    </source>
</evidence>
<dbReference type="AlphaFoldDB" id="A0A8S1GPA8"/>
<feature type="transmembrane region" description="Helical" evidence="13">
    <location>
        <begin position="1122"/>
        <end position="1146"/>
    </location>
</feature>
<feature type="chain" id="PRO_5035909613" evidence="14">
    <location>
        <begin position="30"/>
        <end position="1279"/>
    </location>
</feature>
<dbReference type="InterPro" id="IPR056737">
    <property type="entry name" value="Beta-prop_ATRN-MKLN-like"/>
</dbReference>
<dbReference type="Proteomes" id="UP000835052">
    <property type="component" value="Unassembled WGS sequence"/>
</dbReference>
<comment type="subcellular location">
    <subcellularLocation>
        <location evidence="1">Membrane</location>
        <topology evidence="1">Single-pass membrane protein</topology>
    </subcellularLocation>
</comment>
<feature type="disulfide bond" evidence="12">
    <location>
        <begin position="980"/>
        <end position="994"/>
    </location>
</feature>
<dbReference type="PROSITE" id="PS01248">
    <property type="entry name" value="EGF_LAM_1"/>
    <property type="match status" value="1"/>
</dbReference>
<evidence type="ECO:0000256" key="2">
    <source>
        <dbReference type="ARBA" id="ARBA00022441"/>
    </source>
</evidence>
<dbReference type="InterPro" id="IPR015915">
    <property type="entry name" value="Kelch-typ_b-propeller"/>
</dbReference>
<evidence type="ECO:0000256" key="9">
    <source>
        <dbReference type="ARBA" id="ARBA00023157"/>
    </source>
</evidence>
<evidence type="ECO:0000256" key="14">
    <source>
        <dbReference type="SAM" id="SignalP"/>
    </source>
</evidence>
<dbReference type="PROSITE" id="PS01186">
    <property type="entry name" value="EGF_2"/>
    <property type="match status" value="1"/>
</dbReference>
<dbReference type="InterPro" id="IPR000859">
    <property type="entry name" value="CUB_dom"/>
</dbReference>
<proteinExistence type="predicted"/>
<dbReference type="PROSITE" id="PS50027">
    <property type="entry name" value="EGF_LAM_2"/>
    <property type="match status" value="2"/>
</dbReference>
<feature type="domain" description="CUB" evidence="15">
    <location>
        <begin position="71"/>
        <end position="182"/>
    </location>
</feature>
<dbReference type="InterPro" id="IPR002049">
    <property type="entry name" value="LE_dom"/>
</dbReference>
<dbReference type="Pfam" id="PF01437">
    <property type="entry name" value="PSI"/>
    <property type="match status" value="1"/>
</dbReference>
<feature type="disulfide bond" evidence="12">
    <location>
        <begin position="920"/>
        <end position="929"/>
    </location>
</feature>
<dbReference type="CDD" id="cd00055">
    <property type="entry name" value="EGF_Lam"/>
    <property type="match status" value="2"/>
</dbReference>
<dbReference type="SUPFAM" id="SSF117281">
    <property type="entry name" value="Kelch motif"/>
    <property type="match status" value="2"/>
</dbReference>
<feature type="disulfide bond" evidence="12">
    <location>
        <begin position="932"/>
        <end position="946"/>
    </location>
</feature>
<evidence type="ECO:0000313" key="17">
    <source>
        <dbReference type="EMBL" id="CAD6185455.1"/>
    </source>
</evidence>
<dbReference type="SMART" id="SM00181">
    <property type="entry name" value="EGF"/>
    <property type="match status" value="3"/>
</dbReference>
<evidence type="ECO:0000256" key="8">
    <source>
        <dbReference type="ARBA" id="ARBA00023136"/>
    </source>
</evidence>
<dbReference type="Pfam" id="PF24972">
    <property type="entry name" value="GBD_ATRN"/>
    <property type="match status" value="1"/>
</dbReference>
<keyword evidence="3" id="KW-0245">EGF-like domain</keyword>
<accession>A0A8S1GPA8</accession>
<feature type="signal peptide" evidence="14">
    <location>
        <begin position="1"/>
        <end position="29"/>
    </location>
</feature>
<evidence type="ECO:0000256" key="1">
    <source>
        <dbReference type="ARBA" id="ARBA00004167"/>
    </source>
</evidence>
<dbReference type="GO" id="GO:0005794">
    <property type="term" value="C:Golgi apparatus"/>
    <property type="evidence" value="ECO:0007669"/>
    <property type="project" value="TreeGrafter"/>
</dbReference>
<dbReference type="InterPro" id="IPR000742">
    <property type="entry name" value="EGF"/>
</dbReference>
<comment type="caution">
    <text evidence="12">Lacks conserved residue(s) required for the propagation of feature annotation.</text>
</comment>
<dbReference type="SMART" id="SM00042">
    <property type="entry name" value="CUB"/>
    <property type="match status" value="1"/>
</dbReference>
<dbReference type="InterPro" id="IPR056732">
    <property type="entry name" value="GBD_ATRN"/>
</dbReference>
<dbReference type="SMART" id="SM00180">
    <property type="entry name" value="EGF_Lam"/>
    <property type="match status" value="2"/>
</dbReference>
<keyword evidence="18" id="KW-1185">Reference proteome</keyword>
<evidence type="ECO:0000259" key="16">
    <source>
        <dbReference type="PROSITE" id="PS50027"/>
    </source>
</evidence>
<evidence type="ECO:0000256" key="3">
    <source>
        <dbReference type="ARBA" id="ARBA00022536"/>
    </source>
</evidence>
<dbReference type="InterPro" id="IPR016201">
    <property type="entry name" value="PSI"/>
</dbReference>
<dbReference type="SUPFAM" id="SSF49854">
    <property type="entry name" value="Spermadhesin, CUB domain"/>
    <property type="match status" value="1"/>
</dbReference>
<sequence>MHFHRGRRPAIYHWILSIVALLSTSLVIANQASFELEKSLSSCERPCYNGACINGSCVCAKGWNGAQCDHCIGRIRLSENQSVLSDGPLDYSPSSKCTWLIEPSQNTSLGPLNIRITSFSTECVWDYLYIYDGNGVYGKQLAALCGDQPIQEFTAPSGKAFIYFFSDLAMNLNGFNINYEFNRCAYNCSSKGTCSRGVCLCEDGYAGEYCEHQICTIGTDFATGPCNSGQCENEQCVCPNNQVHGEYCQAQSTTSVWDEIQPKNTAPTGRTSHVSITVGDVIWNLGGEYFDGAEDTSQIRAFNVTSKTWSLVKVEGRPPAPRYDHTIVKYKNKLYMYGGVLRGRNEWSREQNITDELWTLDLSSMIWEKMETPNVTIIVPPFAVAGHSAHVVGNEMFVFFGYNPLFGFMHQIQVFNFETNDWSVANTTDHVYGRFKHSSIEYELPSGSIGILVFGGLMWNNTITDTLLLFDTETKKWSNLPQSGMQLYLHTATHLNGLMLVVGGTGYNSSQINKLECFSNVVLAYDIACKQWYNLTSAPASFRRYGHSAVLAKSSLYVYGGFSGKILRDVWKFSPARCDSTTRPDDCRQISDGVKCVFTDKTCTTYDPNVSYKPTFSGFVKQINPKQIDECRNTAFRQALQVCDEQKDCVSCASKSGCGWCPSGEQCLPNDLECVDGLGMLTTWEKCPRKNQLAAPRPCHMAKNCGICRLLPHCTWYPIDRTQPCISREDFISVMYEYDAKQASRDRDRLSPGSPLHVPSNLSHSFFRNLTDCPLPCSQRSNCTDCVELEQCMWCPSTQRCINLDAYTLSFAYGQCHSWVTGSSGPSHARVCQAESSICEYHKTCGECQRAPECGWLADDSRTGLGTCVQGTSSGPINPPPIKGTWHFFDCAACQCNGHSTCTTSLSSFPPHTIEKCQMCGNNTAGAHCEKCAFGYFGDARNGGVCRVCDCNGQADSCDPSTGSCYCRTKGVTGPKCEKCEPKYGGSPSNGTPCYYELAVDFIFTFKLRNDDKDRHTSEIFLYSIPYKRDTDVTFQISCEHSNALVALNMTSSHIDGVPERTQTMMFNTSCDSKGFRRVYVASDKGYPFGTDANTTFFVRVYNFTTPVTIVVSFAQSPPINWVLFFVIFAACFIVLLVVAGLLWMVKVRIEAYRRNQRRIDEIEHMASRPFASVKLELTKPCIPAGSSGGPTPLSIEPCSNYKAGVFTLAVRLPTGGRATTPSGTSGLAVASALCLLTPAQLGVLQAPENAENKNGRKRNIRRFLRMPNFPRRGANENV</sequence>
<dbReference type="SUPFAM" id="SSF57196">
    <property type="entry name" value="EGF/Laminin"/>
    <property type="match status" value="1"/>
</dbReference>
<dbReference type="InterPro" id="IPR002165">
    <property type="entry name" value="Plexin_repeat"/>
</dbReference>
<comment type="caution">
    <text evidence="17">The sequence shown here is derived from an EMBL/GenBank/DDBJ whole genome shotgun (WGS) entry which is preliminary data.</text>
</comment>
<feature type="domain" description="Laminin EGF-like" evidence="16">
    <location>
        <begin position="949"/>
        <end position="996"/>
    </location>
</feature>
<dbReference type="CDD" id="cd00041">
    <property type="entry name" value="CUB"/>
    <property type="match status" value="1"/>
</dbReference>
<dbReference type="EMBL" id="CAJGYM010000002">
    <property type="protein sequence ID" value="CAD6185455.1"/>
    <property type="molecule type" value="Genomic_DNA"/>
</dbReference>